<protein>
    <submittedName>
        <fullName evidence="1">Uncharacterized protein</fullName>
    </submittedName>
</protein>
<keyword evidence="2" id="KW-1185">Reference proteome</keyword>
<dbReference type="AlphaFoldDB" id="A0A8T3CU67"/>
<dbReference type="Proteomes" id="UP000829720">
    <property type="component" value="Unassembled WGS sequence"/>
</dbReference>
<proteinExistence type="predicted"/>
<gene>
    <name evidence="1" type="ORF">AGOR_G00191370</name>
</gene>
<dbReference type="EMBL" id="JAERUA010000018">
    <property type="protein sequence ID" value="KAI1887541.1"/>
    <property type="molecule type" value="Genomic_DNA"/>
</dbReference>
<organism evidence="1 2">
    <name type="scientific">Albula goreensis</name>
    <dbReference type="NCBI Taxonomy" id="1534307"/>
    <lineage>
        <taxon>Eukaryota</taxon>
        <taxon>Metazoa</taxon>
        <taxon>Chordata</taxon>
        <taxon>Craniata</taxon>
        <taxon>Vertebrata</taxon>
        <taxon>Euteleostomi</taxon>
        <taxon>Actinopterygii</taxon>
        <taxon>Neopterygii</taxon>
        <taxon>Teleostei</taxon>
        <taxon>Albuliformes</taxon>
        <taxon>Albulidae</taxon>
        <taxon>Albula</taxon>
    </lineage>
</organism>
<name>A0A8T3CU67_9TELE</name>
<evidence type="ECO:0000313" key="2">
    <source>
        <dbReference type="Proteomes" id="UP000829720"/>
    </source>
</evidence>
<reference evidence="1" key="1">
    <citation type="submission" date="2021-01" db="EMBL/GenBank/DDBJ databases">
        <authorList>
            <person name="Zahm M."/>
            <person name="Roques C."/>
            <person name="Cabau C."/>
            <person name="Klopp C."/>
            <person name="Donnadieu C."/>
            <person name="Jouanno E."/>
            <person name="Lampietro C."/>
            <person name="Louis A."/>
            <person name="Herpin A."/>
            <person name="Echchiki A."/>
            <person name="Berthelot C."/>
            <person name="Parey E."/>
            <person name="Roest-Crollius H."/>
            <person name="Braasch I."/>
            <person name="Postlethwait J."/>
            <person name="Bobe J."/>
            <person name="Montfort J."/>
            <person name="Bouchez O."/>
            <person name="Begum T."/>
            <person name="Mejri S."/>
            <person name="Adams A."/>
            <person name="Chen W.-J."/>
            <person name="Guiguen Y."/>
        </authorList>
    </citation>
    <scope>NUCLEOTIDE SEQUENCE</scope>
    <source>
        <tissue evidence="1">Blood</tissue>
    </source>
</reference>
<accession>A0A8T3CU67</accession>
<evidence type="ECO:0000313" key="1">
    <source>
        <dbReference type="EMBL" id="KAI1887541.1"/>
    </source>
</evidence>
<sequence>MIDLLLALLLLGQTVIGLNMKTAIFLLFLIGMSLAPPAETSSESTSNSSERSTGLGLIDLLRLLKALGLLQPSPTPAPATTAPATTK</sequence>
<comment type="caution">
    <text evidence="1">The sequence shown here is derived from an EMBL/GenBank/DDBJ whole genome shotgun (WGS) entry which is preliminary data.</text>
</comment>